<proteinExistence type="predicted"/>
<dbReference type="InterPro" id="IPR024462">
    <property type="entry name" value="GH116_N"/>
</dbReference>
<dbReference type="PANTHER" id="PTHR12654">
    <property type="entry name" value="BILE ACID BETA-GLUCOSIDASE-RELATED"/>
    <property type="match status" value="1"/>
</dbReference>
<dbReference type="Gene3D" id="1.50.10.10">
    <property type="match status" value="1"/>
</dbReference>
<dbReference type="EMBL" id="GIBP01000607">
    <property type="protein sequence ID" value="NDV29576.1"/>
    <property type="molecule type" value="Transcribed_RNA"/>
</dbReference>
<accession>A0A6B2KXX7</accession>
<evidence type="ECO:0000259" key="2">
    <source>
        <dbReference type="Pfam" id="PF04685"/>
    </source>
</evidence>
<dbReference type="SUPFAM" id="SSF48208">
    <property type="entry name" value="Six-hairpin glycosidases"/>
    <property type="match status" value="1"/>
</dbReference>
<dbReference type="InterPro" id="IPR006775">
    <property type="entry name" value="GH116_catalytic"/>
</dbReference>
<feature type="domain" description="Glycosyl-hydrolase family 116 N-terminal" evidence="3">
    <location>
        <begin position="21"/>
        <end position="286"/>
    </location>
</feature>
<dbReference type="AlphaFoldDB" id="A0A6B2KXX7"/>
<feature type="region of interest" description="Disordered" evidence="1">
    <location>
        <begin position="751"/>
        <end position="788"/>
    </location>
</feature>
<evidence type="ECO:0000313" key="4">
    <source>
        <dbReference type="EMBL" id="NDV29576.1"/>
    </source>
</evidence>
<dbReference type="InterPro" id="IPR012341">
    <property type="entry name" value="6hp_glycosidase-like_sf"/>
</dbReference>
<dbReference type="Pfam" id="PF04685">
    <property type="entry name" value="DUF608"/>
    <property type="match status" value="1"/>
</dbReference>
<dbReference type="GO" id="GO:0008422">
    <property type="term" value="F:beta-glucosidase activity"/>
    <property type="evidence" value="ECO:0007669"/>
    <property type="project" value="TreeGrafter"/>
</dbReference>
<dbReference type="InterPro" id="IPR052566">
    <property type="entry name" value="Non-lysos_glucosylceramidase"/>
</dbReference>
<sequence length="810" mass="91854">MHPPVNVDDNPTLHTNPLVHKCWDFNGVKGNSSTYYGLFPQAWTVYNEPDPDLELKCHQISPVIPHNYSHSSIPAGVFVWTAKNNSPHVKDLSLLFTFQNGTGGKSDAKGGHQNTMFRHIDEDYEYIGISMKHDDPREIFDRDAHKTVKHNDPVSFAVATRIESKERRLKDNIKARATFATTFQTNSEASLTALWSQFKKRGELDNTNLSEKSKPGTTIGSALAVKKRIGPNEVVTITFSIAWDCPIARFKSGGKAFYRRYTRYFGKRGEAIQRIAIDALKEWTGWHNQITKWQRPYLKEKEKFWSKKMRSALFNELNYLVGSTLWTNGSLIMTEEETQLVQSKEYMGGFYCLSDYGDSIDSLIGNPKFDIGPTFNNCDQLFTGGHALALLWPHLAVAIQKAIVTTVKTEKKIDWQTLLEGISSYSMSWQRKKKGTRNDTVRRQDLNLKFVLQVYRDFRATDDKAFLKLMWPLVRRALKHSKEKFDLNFDGMLESVGGDSTYYTWPSRGCTAYTGGLWVAALKAAKVMAYYRKDISHYVYFDDLYKRSAQIYVDELWNGKYFKLDNSESKASDSLMAEQLVGNWYSISCGLGRTIPTEQAKIALLEIYNKNMCTLPQGKIGVVNGTRPDGSIDSSCLHSKLICPNVNFVLAAAMYQLGLKTECLNLLNNMIDTIYNQMGYCYQMPAAFSADGSATFGSSMCSGLSIWALRWSFESEISFQSSEFKSTSEEYDEKFEQNMTQRIAMLNDKQLKRRENPPPRTINREASVGGKTSAVTSTAARPVQPPPPVIEDSLLNSVRTKVSRSLSFMF</sequence>
<reference evidence="4" key="1">
    <citation type="journal article" date="2020" name="J. Eukaryot. Microbiol.">
        <title>De novo Sequencing, Assembly and Annotation of the Transcriptome for the Free-Living Testate Amoeba Arcella intermedia.</title>
        <authorList>
            <person name="Ribeiro G.M."/>
            <person name="Porfirio-Sousa A.L."/>
            <person name="Maurer-Alcala X.X."/>
            <person name="Katz L.A."/>
            <person name="Lahr D.J.G."/>
        </authorList>
    </citation>
    <scope>NUCLEOTIDE SEQUENCE</scope>
</reference>
<dbReference type="Pfam" id="PF12215">
    <property type="entry name" value="Glyco_hydr_116N"/>
    <property type="match status" value="1"/>
</dbReference>
<dbReference type="PANTHER" id="PTHR12654:SF0">
    <property type="entry name" value="NON-LYSOSOMAL GLUCOSYLCERAMIDASE"/>
    <property type="match status" value="1"/>
</dbReference>
<dbReference type="InterPro" id="IPR008928">
    <property type="entry name" value="6-hairpin_glycosidase_sf"/>
</dbReference>
<name>A0A6B2KXX7_9EUKA</name>
<evidence type="ECO:0000259" key="3">
    <source>
        <dbReference type="Pfam" id="PF12215"/>
    </source>
</evidence>
<protein>
    <recommendedName>
        <fullName evidence="5">Glucosylceramidase</fullName>
    </recommendedName>
</protein>
<feature type="domain" description="Glycosyl-hydrolase family 116 catalytic region" evidence="2">
    <location>
        <begin position="375"/>
        <end position="709"/>
    </location>
</feature>
<evidence type="ECO:0008006" key="5">
    <source>
        <dbReference type="Google" id="ProtNLM"/>
    </source>
</evidence>
<organism evidence="4">
    <name type="scientific">Arcella intermedia</name>
    <dbReference type="NCBI Taxonomy" id="1963864"/>
    <lineage>
        <taxon>Eukaryota</taxon>
        <taxon>Amoebozoa</taxon>
        <taxon>Tubulinea</taxon>
        <taxon>Elardia</taxon>
        <taxon>Arcellinida</taxon>
        <taxon>Sphaerothecina</taxon>
        <taxon>Arcellidae</taxon>
        <taxon>Arcella</taxon>
    </lineage>
</organism>
<dbReference type="GO" id="GO:0005975">
    <property type="term" value="P:carbohydrate metabolic process"/>
    <property type="evidence" value="ECO:0007669"/>
    <property type="project" value="InterPro"/>
</dbReference>
<evidence type="ECO:0000256" key="1">
    <source>
        <dbReference type="SAM" id="MobiDB-lite"/>
    </source>
</evidence>